<accession>A0A6H0S6R2</accession>
<dbReference type="InterPro" id="IPR036390">
    <property type="entry name" value="WH_DNA-bd_sf"/>
</dbReference>
<dbReference type="PANTHER" id="PTHR39515">
    <property type="entry name" value="CONSERVED PROTEIN"/>
    <property type="match status" value="1"/>
</dbReference>
<reference evidence="2 3" key="1">
    <citation type="submission" date="2019-04" db="EMBL/GenBank/DDBJ databases">
        <title>Draft, Whole-Genome Sequence of the Anthracene-degrading Mycobacterium frederiksbergense LB501T, Isolated from a Polycyclic Aromatic Hydrocarbon (PAH)-Contaminated Soil.</title>
        <authorList>
            <person name="Augelletti F."/>
        </authorList>
    </citation>
    <scope>NUCLEOTIDE SEQUENCE [LARGE SCALE GENOMIC DNA]</scope>
    <source>
        <strain evidence="2 3">LB 501T</strain>
    </source>
</reference>
<dbReference type="Gene3D" id="1.10.10.10">
    <property type="entry name" value="Winged helix-like DNA-binding domain superfamily/Winged helix DNA-binding domain"/>
    <property type="match status" value="1"/>
</dbReference>
<keyword evidence="3" id="KW-1185">Reference proteome</keyword>
<protein>
    <submittedName>
        <fullName evidence="2">MarR family transcriptional regulator</fullName>
    </submittedName>
</protein>
<dbReference type="EMBL" id="CP038799">
    <property type="protein sequence ID" value="QIV83193.1"/>
    <property type="molecule type" value="Genomic_DNA"/>
</dbReference>
<dbReference type="InterPro" id="IPR052526">
    <property type="entry name" value="HTH-type_Bedaq_tolerance"/>
</dbReference>
<gene>
    <name evidence="2" type="ORF">EXE63_21600</name>
</gene>
<organism evidence="2 3">
    <name type="scientific">Mycolicibacterium frederiksbergense</name>
    <dbReference type="NCBI Taxonomy" id="117567"/>
    <lineage>
        <taxon>Bacteria</taxon>
        <taxon>Bacillati</taxon>
        <taxon>Actinomycetota</taxon>
        <taxon>Actinomycetes</taxon>
        <taxon>Mycobacteriales</taxon>
        <taxon>Mycobacteriaceae</taxon>
        <taxon>Mycolicibacterium</taxon>
    </lineage>
</organism>
<dbReference type="RefSeq" id="WP_168143628.1">
    <property type="nucleotide sequence ID" value="NZ_CP038799.1"/>
</dbReference>
<dbReference type="Proteomes" id="UP000501849">
    <property type="component" value="Chromosome"/>
</dbReference>
<dbReference type="KEGG" id="mfre:EXE63_21600"/>
<dbReference type="AlphaFoldDB" id="A0A6H0S6R2"/>
<sequence length="162" mass="18648">MLTAPHEHEHGRSTDELAEQLHWHLFRLMTTLRRQEYDRTAGGNLTMTQCSVLYFLRDQRRARMSDLARAEHVALPTMTRAVRRLHELGLVRRRRDPSDHRNVWIEITEEGDAAQRDAVTEVRETILTTLSLTEISALTDLLESLKRLSTGQPVDAGPNLTE</sequence>
<evidence type="ECO:0000313" key="2">
    <source>
        <dbReference type="EMBL" id="QIV83193.1"/>
    </source>
</evidence>
<evidence type="ECO:0000313" key="3">
    <source>
        <dbReference type="Proteomes" id="UP000501849"/>
    </source>
</evidence>
<dbReference type="GO" id="GO:0003700">
    <property type="term" value="F:DNA-binding transcription factor activity"/>
    <property type="evidence" value="ECO:0007669"/>
    <property type="project" value="InterPro"/>
</dbReference>
<dbReference type="PANTHER" id="PTHR39515:SF2">
    <property type="entry name" value="HTH-TYPE TRANSCRIPTIONAL REGULATOR RV0880"/>
    <property type="match status" value="1"/>
</dbReference>
<dbReference type="PROSITE" id="PS50995">
    <property type="entry name" value="HTH_MARR_2"/>
    <property type="match status" value="1"/>
</dbReference>
<dbReference type="Pfam" id="PF01047">
    <property type="entry name" value="MarR"/>
    <property type="match status" value="1"/>
</dbReference>
<dbReference type="SUPFAM" id="SSF46785">
    <property type="entry name" value="Winged helix' DNA-binding domain"/>
    <property type="match status" value="1"/>
</dbReference>
<dbReference type="SMART" id="SM00347">
    <property type="entry name" value="HTH_MARR"/>
    <property type="match status" value="1"/>
</dbReference>
<proteinExistence type="predicted"/>
<name>A0A6H0S6R2_9MYCO</name>
<dbReference type="InterPro" id="IPR036388">
    <property type="entry name" value="WH-like_DNA-bd_sf"/>
</dbReference>
<dbReference type="InterPro" id="IPR000835">
    <property type="entry name" value="HTH_MarR-typ"/>
</dbReference>
<feature type="domain" description="HTH marR-type" evidence="1">
    <location>
        <begin position="18"/>
        <end position="147"/>
    </location>
</feature>
<evidence type="ECO:0000259" key="1">
    <source>
        <dbReference type="PROSITE" id="PS50995"/>
    </source>
</evidence>